<feature type="compositionally biased region" description="Pro residues" evidence="3">
    <location>
        <begin position="704"/>
        <end position="715"/>
    </location>
</feature>
<dbReference type="SUPFAM" id="SSF54928">
    <property type="entry name" value="RNA-binding domain, RBD"/>
    <property type="match status" value="2"/>
</dbReference>
<feature type="region of interest" description="Disordered" evidence="3">
    <location>
        <begin position="620"/>
        <end position="723"/>
    </location>
</feature>
<feature type="compositionally biased region" description="Low complexity" evidence="3">
    <location>
        <begin position="637"/>
        <end position="676"/>
    </location>
</feature>
<feature type="region of interest" description="Disordered" evidence="3">
    <location>
        <begin position="1"/>
        <end position="60"/>
    </location>
</feature>
<proteinExistence type="predicted"/>
<dbReference type="EMBL" id="SGPK01000985">
    <property type="protein sequence ID" value="THG95355.1"/>
    <property type="molecule type" value="Genomic_DNA"/>
</dbReference>
<keyword evidence="1 2" id="KW-0694">RNA-binding</keyword>
<feature type="compositionally biased region" description="Low complexity" evidence="3">
    <location>
        <begin position="261"/>
        <end position="278"/>
    </location>
</feature>
<feature type="compositionally biased region" description="Low complexity" evidence="3">
    <location>
        <begin position="291"/>
        <end position="314"/>
    </location>
</feature>
<dbReference type="SMART" id="SM00360">
    <property type="entry name" value="RRM"/>
    <property type="match status" value="2"/>
</dbReference>
<feature type="region of interest" description="Disordered" evidence="3">
    <location>
        <begin position="261"/>
        <end position="320"/>
    </location>
</feature>
<feature type="domain" description="RRM" evidence="4">
    <location>
        <begin position="356"/>
        <end position="435"/>
    </location>
</feature>
<feature type="compositionally biased region" description="Polar residues" evidence="3">
    <location>
        <begin position="589"/>
        <end position="598"/>
    </location>
</feature>
<dbReference type="FunFam" id="3.30.70.330:FF:000145">
    <property type="entry name" value="Putative RNP domain-containing protein"/>
    <property type="match status" value="1"/>
</dbReference>
<reference evidence="5 6" key="1">
    <citation type="submission" date="2019-02" db="EMBL/GenBank/DDBJ databases">
        <title>Genome sequencing of the rare red list fungi Phellinidium pouzarii.</title>
        <authorList>
            <person name="Buettner E."/>
            <person name="Kellner H."/>
        </authorList>
    </citation>
    <scope>NUCLEOTIDE SEQUENCE [LARGE SCALE GENOMIC DNA]</scope>
    <source>
        <strain evidence="5 6">DSM 108285</strain>
    </source>
</reference>
<dbReference type="PANTHER" id="PTHR23003:SF64">
    <property type="entry name" value="RRM DOMAIN-CONTAINING PROTEIN"/>
    <property type="match status" value="1"/>
</dbReference>
<organism evidence="5 6">
    <name type="scientific">Phellinidium pouzarii</name>
    <dbReference type="NCBI Taxonomy" id="167371"/>
    <lineage>
        <taxon>Eukaryota</taxon>
        <taxon>Fungi</taxon>
        <taxon>Dikarya</taxon>
        <taxon>Basidiomycota</taxon>
        <taxon>Agaricomycotina</taxon>
        <taxon>Agaricomycetes</taxon>
        <taxon>Hymenochaetales</taxon>
        <taxon>Hymenochaetaceae</taxon>
        <taxon>Phellinidium</taxon>
    </lineage>
</organism>
<name>A0A4S4KBJ7_9AGAM</name>
<dbReference type="GO" id="GO:1990904">
    <property type="term" value="C:ribonucleoprotein complex"/>
    <property type="evidence" value="ECO:0007669"/>
    <property type="project" value="TreeGrafter"/>
</dbReference>
<evidence type="ECO:0000313" key="6">
    <source>
        <dbReference type="Proteomes" id="UP000308199"/>
    </source>
</evidence>
<feature type="region of interest" description="Disordered" evidence="3">
    <location>
        <begin position="69"/>
        <end position="88"/>
    </location>
</feature>
<feature type="compositionally biased region" description="Low complexity" evidence="3">
    <location>
        <begin position="683"/>
        <end position="703"/>
    </location>
</feature>
<dbReference type="Gene3D" id="3.30.70.330">
    <property type="match status" value="2"/>
</dbReference>
<comment type="caution">
    <text evidence="5">The sequence shown here is derived from an EMBL/GenBank/DDBJ whole genome shotgun (WGS) entry which is preliminary data.</text>
</comment>
<feature type="domain" description="RRM" evidence="4">
    <location>
        <begin position="87"/>
        <end position="164"/>
    </location>
</feature>
<feature type="non-terminal residue" evidence="5">
    <location>
        <position position="805"/>
    </location>
</feature>
<dbReference type="Pfam" id="PF00076">
    <property type="entry name" value="RRM_1"/>
    <property type="match status" value="2"/>
</dbReference>
<dbReference type="InterPro" id="IPR035979">
    <property type="entry name" value="RBD_domain_sf"/>
</dbReference>
<protein>
    <recommendedName>
        <fullName evidence="4">RRM domain-containing protein</fullName>
    </recommendedName>
</protein>
<feature type="region of interest" description="Disordered" evidence="3">
    <location>
        <begin position="584"/>
        <end position="607"/>
    </location>
</feature>
<gene>
    <name evidence="5" type="ORF">EW145_g7973</name>
</gene>
<dbReference type="PROSITE" id="PS50102">
    <property type="entry name" value="RRM"/>
    <property type="match status" value="2"/>
</dbReference>
<feature type="compositionally biased region" description="Low complexity" evidence="3">
    <location>
        <begin position="36"/>
        <end position="57"/>
    </location>
</feature>
<dbReference type="GO" id="GO:0003729">
    <property type="term" value="F:mRNA binding"/>
    <property type="evidence" value="ECO:0007669"/>
    <property type="project" value="TreeGrafter"/>
</dbReference>
<dbReference type="OrthoDB" id="1049195at2759"/>
<dbReference type="AlphaFoldDB" id="A0A4S4KBJ7"/>
<evidence type="ECO:0000256" key="1">
    <source>
        <dbReference type="ARBA" id="ARBA00022884"/>
    </source>
</evidence>
<dbReference type="InterPro" id="IPR050374">
    <property type="entry name" value="RRT5_SRSF_SR"/>
</dbReference>
<dbReference type="PANTHER" id="PTHR23003">
    <property type="entry name" value="RNA RECOGNITION MOTIF RRM DOMAIN CONTAINING PROTEIN"/>
    <property type="match status" value="1"/>
</dbReference>
<dbReference type="Proteomes" id="UP000308199">
    <property type="component" value="Unassembled WGS sequence"/>
</dbReference>
<dbReference type="InterPro" id="IPR000504">
    <property type="entry name" value="RRM_dom"/>
</dbReference>
<evidence type="ECO:0000259" key="4">
    <source>
        <dbReference type="PROSITE" id="PS50102"/>
    </source>
</evidence>
<keyword evidence="6" id="KW-1185">Reference proteome</keyword>
<evidence type="ECO:0000256" key="2">
    <source>
        <dbReference type="PROSITE-ProRule" id="PRU00176"/>
    </source>
</evidence>
<dbReference type="GO" id="GO:0005737">
    <property type="term" value="C:cytoplasm"/>
    <property type="evidence" value="ECO:0007669"/>
    <property type="project" value="TreeGrafter"/>
</dbReference>
<evidence type="ECO:0000313" key="5">
    <source>
        <dbReference type="EMBL" id="THG95355.1"/>
    </source>
</evidence>
<dbReference type="InterPro" id="IPR012677">
    <property type="entry name" value="Nucleotide-bd_a/b_plait_sf"/>
</dbReference>
<evidence type="ECO:0000256" key="3">
    <source>
        <dbReference type="SAM" id="MobiDB-lite"/>
    </source>
</evidence>
<sequence length="805" mass="82650">MASLHANLASASPPTTTRPHPGPPITAPSPVACARSPSVGSPSTAASSTAASTSLPTNDEVEAVIKMATSTRPTPDGRPPPGKDTRTQLFAGNLPYRVRWQDLKDLFRRAGTVLRADVSLSPDNRSRGYGTVLLASAEDAGRAVDMFNGYSWQGRVLEVRLDRLGGIAEEMDLAVNPGAGVSAGIGTGVGVGLGLGLSGAQGMSALGAGANVNALNGLHIPAPQTALPFVSQHLSGNGSGAASGATSASLSAALSQSRSSSLASGGSASTLSSSLSTSPPDLHTSGLFAFQQPQQQQQLQQQQHQQHQQHQQQQQEREESIANRLGSTGSLPSFNGFGSGGFGSLSGFGADLEREHSRSISGMRSLFVGNWQDLKDLFRQAGTILRADVSLGPDGRSRGFGTVSFASDTDAERAVAMFNGFDYNGRTLKVHYDKFCAQTPLPSSFSPHSSTLNTPVQPVSTQAALLQAMQLQQLMYPQNMDRYSSNSSVGHNQTNAGADFEKNAYNSSTLGASLQALHESLQVQHDSLHTQSQSQGLQTMAIGSGSGGGLLASPFSTNTYAGATSSSLAVPTTPSLAERRLKVPAPLSAPSSRPNSGGSAPGAEMSGVSLSNALANPFAHTASLPESPKHKRQADMSSLTSSSSTGIGSSTASVSSAAGSSGSATTMTATHSGHPHSMPPRPSHSATSSSASSSASPRGSHPAHPGPIALPPPPSVSAFPLFSPGHPHPHPMSPLGHPMSPVGIMYSGYYGGPMSPHPHQHPHPYPVPAHVHAAMTPHGLPPITPSMPSFSFVPQPSPVGAPGAV</sequence>
<dbReference type="GO" id="GO:0005634">
    <property type="term" value="C:nucleus"/>
    <property type="evidence" value="ECO:0007669"/>
    <property type="project" value="TreeGrafter"/>
</dbReference>
<accession>A0A4S4KBJ7</accession>